<name>A0A921Q443_SORBI</name>
<protein>
    <submittedName>
        <fullName evidence="2">Uncharacterized protein</fullName>
    </submittedName>
</protein>
<feature type="compositionally biased region" description="Low complexity" evidence="1">
    <location>
        <begin position="151"/>
        <end position="161"/>
    </location>
</feature>
<dbReference type="EMBL" id="CM027689">
    <property type="protein sequence ID" value="KAG0515189.1"/>
    <property type="molecule type" value="Genomic_DNA"/>
</dbReference>
<evidence type="ECO:0000313" key="3">
    <source>
        <dbReference type="Proteomes" id="UP000807115"/>
    </source>
</evidence>
<accession>A0A921Q443</accession>
<reference evidence="2" key="1">
    <citation type="journal article" date="2019" name="BMC Genomics">
        <title>A new reference genome for Sorghum bicolor reveals high levels of sequence similarity between sweet and grain genotypes: implications for the genetics of sugar metabolism.</title>
        <authorList>
            <person name="Cooper E.A."/>
            <person name="Brenton Z.W."/>
            <person name="Flinn B.S."/>
            <person name="Jenkins J."/>
            <person name="Shu S."/>
            <person name="Flowers D."/>
            <person name="Luo F."/>
            <person name="Wang Y."/>
            <person name="Xia P."/>
            <person name="Barry K."/>
            <person name="Daum C."/>
            <person name="Lipzen A."/>
            <person name="Yoshinaga Y."/>
            <person name="Schmutz J."/>
            <person name="Saski C."/>
            <person name="Vermerris W."/>
            <person name="Kresovich S."/>
        </authorList>
    </citation>
    <scope>NUCLEOTIDE SEQUENCE</scope>
</reference>
<dbReference type="AlphaFoldDB" id="A0A921Q443"/>
<feature type="compositionally biased region" description="Basic and acidic residues" evidence="1">
    <location>
        <begin position="115"/>
        <end position="143"/>
    </location>
</feature>
<comment type="caution">
    <text evidence="2">The sequence shown here is derived from an EMBL/GenBank/DDBJ whole genome shotgun (WGS) entry which is preliminary data.</text>
</comment>
<evidence type="ECO:0000313" key="2">
    <source>
        <dbReference type="EMBL" id="KAG0515189.1"/>
    </source>
</evidence>
<evidence type="ECO:0000256" key="1">
    <source>
        <dbReference type="SAM" id="MobiDB-lite"/>
    </source>
</evidence>
<reference evidence="2" key="2">
    <citation type="submission" date="2020-10" db="EMBL/GenBank/DDBJ databases">
        <authorList>
            <person name="Cooper E.A."/>
            <person name="Brenton Z.W."/>
            <person name="Flinn B.S."/>
            <person name="Jenkins J."/>
            <person name="Shu S."/>
            <person name="Flowers D."/>
            <person name="Luo F."/>
            <person name="Wang Y."/>
            <person name="Xia P."/>
            <person name="Barry K."/>
            <person name="Daum C."/>
            <person name="Lipzen A."/>
            <person name="Yoshinaga Y."/>
            <person name="Schmutz J."/>
            <person name="Saski C."/>
            <person name="Vermerris W."/>
            <person name="Kresovich S."/>
        </authorList>
    </citation>
    <scope>NUCLEOTIDE SEQUENCE</scope>
</reference>
<feature type="region of interest" description="Disordered" evidence="1">
    <location>
        <begin position="17"/>
        <end position="56"/>
    </location>
</feature>
<dbReference type="Proteomes" id="UP000807115">
    <property type="component" value="Chromosome 10"/>
</dbReference>
<organism evidence="2 3">
    <name type="scientific">Sorghum bicolor</name>
    <name type="common">Sorghum</name>
    <name type="synonym">Sorghum vulgare</name>
    <dbReference type="NCBI Taxonomy" id="4558"/>
    <lineage>
        <taxon>Eukaryota</taxon>
        <taxon>Viridiplantae</taxon>
        <taxon>Streptophyta</taxon>
        <taxon>Embryophyta</taxon>
        <taxon>Tracheophyta</taxon>
        <taxon>Spermatophyta</taxon>
        <taxon>Magnoliopsida</taxon>
        <taxon>Liliopsida</taxon>
        <taxon>Poales</taxon>
        <taxon>Poaceae</taxon>
        <taxon>PACMAD clade</taxon>
        <taxon>Panicoideae</taxon>
        <taxon>Andropogonodae</taxon>
        <taxon>Andropogoneae</taxon>
        <taxon>Sorghinae</taxon>
        <taxon>Sorghum</taxon>
    </lineage>
</organism>
<feature type="region of interest" description="Disordered" evidence="1">
    <location>
        <begin position="115"/>
        <end position="181"/>
    </location>
</feature>
<gene>
    <name evidence="2" type="ORF">BDA96_10G257300</name>
</gene>
<sequence length="192" mass="20488">MLLLVLCRLPTGAGRDTVSGYLTGPRNPAGGSGASRLPPPFSCAGRGPSVGTTARHSRRPVLLPLLFIICRPEPGRRRKLTTTQTQGPVPPLISLLRRRRGKRCSSCSLADGKREACARESAQKGDGRADSGPREGQAKRPSDRSPQASPSAWRLTAATAASRRRCHLDDPTGSPPDDRHGGFVFGGCLVYR</sequence>
<proteinExistence type="predicted"/>